<evidence type="ECO:0000256" key="3">
    <source>
        <dbReference type="SAM" id="MobiDB-lite"/>
    </source>
</evidence>
<comment type="similarity">
    <text evidence="1">Belongs to the short-chain dehydrogenases/reductases (SDR) family.</text>
</comment>
<feature type="region of interest" description="Disordered" evidence="3">
    <location>
        <begin position="246"/>
        <end position="265"/>
    </location>
</feature>
<dbReference type="RefSeq" id="XP_003874585.1">
    <property type="nucleotide sequence ID" value="XM_003874536.1"/>
</dbReference>
<dbReference type="InterPro" id="IPR036291">
    <property type="entry name" value="NAD(P)-bd_dom_sf"/>
</dbReference>
<evidence type="ECO:0000313" key="5">
    <source>
        <dbReference type="Proteomes" id="UP000007259"/>
    </source>
</evidence>
<evidence type="ECO:0000313" key="4">
    <source>
        <dbReference type="EMBL" id="CBZ26085.1"/>
    </source>
</evidence>
<feature type="compositionally biased region" description="Low complexity" evidence="3">
    <location>
        <begin position="301"/>
        <end position="321"/>
    </location>
</feature>
<reference evidence="4 5" key="1">
    <citation type="journal article" date="2011" name="Genome Res.">
        <title>Chromosome and gene copy number variation allow major structural change between species and strains of Leishmania.</title>
        <authorList>
            <person name="Rogers M.B."/>
            <person name="Hilley J.D."/>
            <person name="Dickens N.J."/>
            <person name="Wilkes J."/>
            <person name="Bates P.A."/>
            <person name="Depledge D.P."/>
            <person name="Harris D."/>
            <person name="Her Y."/>
            <person name="Herzyk P."/>
            <person name="Imamura H."/>
            <person name="Otto T.D."/>
            <person name="Sanders M."/>
            <person name="Seeger K."/>
            <person name="Dujardin J.C."/>
            <person name="Berriman M."/>
            <person name="Smith D.F."/>
            <person name="Hertz-Fowler C."/>
            <person name="Mottram J.C."/>
        </authorList>
    </citation>
    <scope>NUCLEOTIDE SEQUENCE [LARGE SCALE GENOMIC DNA]</scope>
    <source>
        <strain evidence="4 5">MHOM/GT/2001/U1103</strain>
    </source>
</reference>
<proteinExistence type="inferred from homology"/>
<feature type="region of interest" description="Disordered" evidence="3">
    <location>
        <begin position="300"/>
        <end position="334"/>
    </location>
</feature>
<dbReference type="Proteomes" id="UP000007259">
    <property type="component" value="Chromosome 20"/>
</dbReference>
<dbReference type="InterPro" id="IPR002347">
    <property type="entry name" value="SDR_fam"/>
</dbReference>
<organism evidence="4 5">
    <name type="scientific">Leishmania mexicana (strain MHOM/GT/2001/U1103)</name>
    <dbReference type="NCBI Taxonomy" id="929439"/>
    <lineage>
        <taxon>Eukaryota</taxon>
        <taxon>Discoba</taxon>
        <taxon>Euglenozoa</taxon>
        <taxon>Kinetoplastea</taxon>
        <taxon>Metakinetoplastina</taxon>
        <taxon>Trypanosomatida</taxon>
        <taxon>Trypanosomatidae</taxon>
        <taxon>Leishmaniinae</taxon>
        <taxon>Leishmania</taxon>
    </lineage>
</organism>
<keyword evidence="5" id="KW-1185">Reference proteome</keyword>
<name>E9AT11_LEIMU</name>
<dbReference type="PANTHER" id="PTHR24322">
    <property type="entry name" value="PKSB"/>
    <property type="match status" value="1"/>
</dbReference>
<dbReference type="OrthoDB" id="10253736at2759"/>
<protein>
    <recommendedName>
        <fullName evidence="6">Short-chain dehydrogenase</fullName>
    </recommendedName>
</protein>
<dbReference type="SUPFAM" id="SSF51735">
    <property type="entry name" value="NAD(P)-binding Rossmann-fold domains"/>
    <property type="match status" value="1"/>
</dbReference>
<evidence type="ECO:0000256" key="1">
    <source>
        <dbReference type="ARBA" id="ARBA00006484"/>
    </source>
</evidence>
<dbReference type="PhylomeDB" id="E9AT11"/>
<dbReference type="OMA" id="YSMREWI"/>
<dbReference type="GO" id="GO:0016616">
    <property type="term" value="F:oxidoreductase activity, acting on the CH-OH group of donors, NAD or NADP as acceptor"/>
    <property type="evidence" value="ECO:0007669"/>
    <property type="project" value="TreeGrafter"/>
</dbReference>
<evidence type="ECO:0008006" key="6">
    <source>
        <dbReference type="Google" id="ProtNLM"/>
    </source>
</evidence>
<dbReference type="Pfam" id="PF00106">
    <property type="entry name" value="adh_short"/>
    <property type="match status" value="1"/>
</dbReference>
<gene>
    <name evidence="4" type="ORF">LMXM_36_2340</name>
</gene>
<dbReference type="EMBL" id="FR799573">
    <property type="protein sequence ID" value="CBZ26085.1"/>
    <property type="molecule type" value="Genomic_DNA"/>
</dbReference>
<dbReference type="Gene3D" id="3.40.50.720">
    <property type="entry name" value="NAD(P)-binding Rossmann-like Domain"/>
    <property type="match status" value="1"/>
</dbReference>
<sequence length="411" mass="44231">MILLAFIGGSLWVIWSVAAFFMYRPRQISGATVVVTGACSEMGRRLCMQLYARGARVIAWDYSKIKLQELQADVLKATKEAECLDAAGLQGGGRAAGSFHSGAFVVMTVDVSSRLQVQRAAKELDGPLDIIVHAAHTHPSKRLCDRADDSAERLMQTNLLSPLMVVRQLLPLLLSPSNSSLNAGGLPKAAQRRGDYAQVVTLVSAAANYTLSSDSPEYAASQWGMVGMHYSMREWIAQQRCEYMTGGGSGAPSETKATAAAGSRTRCPAREVRTTLLCLNEIQYGVPAVMSSLLLNSPGMPTTVRASSPTTPSSSAASPESDGGGSTGPRGWSTSAYRDSYTQLMQKRNAELDKAAVCCVKAICRGQERYCYTSAWATTVVYPLLMVCPVPWAIRLLRWMQRTPAAAAAEN</sequence>
<dbReference type="KEGG" id="lmi:LMXM_36_2340"/>
<accession>E9AT11</accession>
<keyword evidence="2" id="KW-0560">Oxidoreductase</keyword>
<dbReference type="VEuPathDB" id="TriTrypDB:LmxM.36.2340"/>
<evidence type="ECO:0000256" key="2">
    <source>
        <dbReference type="ARBA" id="ARBA00023002"/>
    </source>
</evidence>
<dbReference type="GeneID" id="13448274"/>
<dbReference type="AlphaFoldDB" id="E9AT11"/>
<dbReference type="PANTHER" id="PTHR24322:SF736">
    <property type="entry name" value="RETINOL DEHYDROGENASE 10"/>
    <property type="match status" value="1"/>
</dbReference>